<proteinExistence type="predicted"/>
<organism evidence="2 3">
    <name type="scientific">Forsythia ovata</name>
    <dbReference type="NCBI Taxonomy" id="205694"/>
    <lineage>
        <taxon>Eukaryota</taxon>
        <taxon>Viridiplantae</taxon>
        <taxon>Streptophyta</taxon>
        <taxon>Embryophyta</taxon>
        <taxon>Tracheophyta</taxon>
        <taxon>Spermatophyta</taxon>
        <taxon>Magnoliopsida</taxon>
        <taxon>eudicotyledons</taxon>
        <taxon>Gunneridae</taxon>
        <taxon>Pentapetalae</taxon>
        <taxon>asterids</taxon>
        <taxon>lamiids</taxon>
        <taxon>Lamiales</taxon>
        <taxon>Oleaceae</taxon>
        <taxon>Forsythieae</taxon>
        <taxon>Forsythia</taxon>
    </lineage>
</organism>
<gene>
    <name evidence="2" type="ORF">Fot_03662</name>
</gene>
<dbReference type="EMBL" id="JBFOLJ010000001">
    <property type="protein sequence ID" value="KAL2558923.1"/>
    <property type="molecule type" value="Genomic_DNA"/>
</dbReference>
<keyword evidence="3" id="KW-1185">Reference proteome</keyword>
<name>A0ABD1XDD5_9LAMI</name>
<evidence type="ECO:0000313" key="3">
    <source>
        <dbReference type="Proteomes" id="UP001604277"/>
    </source>
</evidence>
<feature type="region of interest" description="Disordered" evidence="1">
    <location>
        <begin position="29"/>
        <end position="83"/>
    </location>
</feature>
<dbReference type="AlphaFoldDB" id="A0ABD1XDD5"/>
<comment type="caution">
    <text evidence="2">The sequence shown here is derived from an EMBL/GenBank/DDBJ whole genome shotgun (WGS) entry which is preliminary data.</text>
</comment>
<dbReference type="Proteomes" id="UP001604277">
    <property type="component" value="Unassembled WGS sequence"/>
</dbReference>
<reference evidence="3" key="1">
    <citation type="submission" date="2024-07" db="EMBL/GenBank/DDBJ databases">
        <title>Two chromosome-level genome assemblies of Korean endemic species Abeliophyllum distichum and Forsythia ovata (Oleaceae).</title>
        <authorList>
            <person name="Jang H."/>
        </authorList>
    </citation>
    <scope>NUCLEOTIDE SEQUENCE [LARGE SCALE GENOMIC DNA]</scope>
</reference>
<evidence type="ECO:0000256" key="1">
    <source>
        <dbReference type="SAM" id="MobiDB-lite"/>
    </source>
</evidence>
<protein>
    <submittedName>
        <fullName evidence="2">Uncharacterized protein</fullName>
    </submittedName>
</protein>
<sequence>MEPPLLTNGVVIKELWYFSTSKLSMNEVVRKGKGGGRDTPKLPHSSSRSGNSDSPTSEKTILDGNADNPPKKKSEYSPSTAQPLEEFFRNRPNDLVDFLSAPLPGFISQACAFIFHSFNQAWESLSEIIRVF</sequence>
<evidence type="ECO:0000313" key="2">
    <source>
        <dbReference type="EMBL" id="KAL2558923.1"/>
    </source>
</evidence>
<accession>A0ABD1XDD5</accession>
<feature type="compositionally biased region" description="Polar residues" evidence="1">
    <location>
        <begin position="44"/>
        <end position="59"/>
    </location>
</feature>